<evidence type="ECO:0000259" key="1">
    <source>
        <dbReference type="PROSITE" id="PS51186"/>
    </source>
</evidence>
<dbReference type="Pfam" id="PF24553">
    <property type="entry name" value="Rv0428c_C"/>
    <property type="match status" value="1"/>
</dbReference>
<organism evidence="2 3">
    <name type="scientific">Nonomuraea africana</name>
    <dbReference type="NCBI Taxonomy" id="46171"/>
    <lineage>
        <taxon>Bacteria</taxon>
        <taxon>Bacillati</taxon>
        <taxon>Actinomycetota</taxon>
        <taxon>Actinomycetes</taxon>
        <taxon>Streptosporangiales</taxon>
        <taxon>Streptosporangiaceae</taxon>
        <taxon>Nonomuraea</taxon>
    </lineage>
</organism>
<dbReference type="InterPro" id="IPR016181">
    <property type="entry name" value="Acyl_CoA_acyltransferase"/>
</dbReference>
<dbReference type="EMBL" id="JADBEF010000001">
    <property type="protein sequence ID" value="MBE1558035.1"/>
    <property type="molecule type" value="Genomic_DNA"/>
</dbReference>
<dbReference type="Proteomes" id="UP000661607">
    <property type="component" value="Unassembled WGS sequence"/>
</dbReference>
<dbReference type="SUPFAM" id="SSF55729">
    <property type="entry name" value="Acyl-CoA N-acyltransferases (Nat)"/>
    <property type="match status" value="1"/>
</dbReference>
<feature type="domain" description="N-acetyltransferase" evidence="1">
    <location>
        <begin position="94"/>
        <end position="230"/>
    </location>
</feature>
<dbReference type="RefSeq" id="WP_192773532.1">
    <property type="nucleotide sequence ID" value="NZ_BAAASY010000025.1"/>
</dbReference>
<gene>
    <name evidence="2" type="ORF">H4W81_000814</name>
</gene>
<dbReference type="Gene3D" id="3.40.630.30">
    <property type="match status" value="1"/>
</dbReference>
<dbReference type="CDD" id="cd04301">
    <property type="entry name" value="NAT_SF"/>
    <property type="match status" value="1"/>
</dbReference>
<reference evidence="2 3" key="1">
    <citation type="submission" date="2020-10" db="EMBL/GenBank/DDBJ databases">
        <title>Sequencing the genomes of 1000 actinobacteria strains.</title>
        <authorList>
            <person name="Klenk H.-P."/>
        </authorList>
    </citation>
    <scope>NUCLEOTIDE SEQUENCE [LARGE SCALE GENOMIC DNA]</scope>
    <source>
        <strain evidence="2 3">DSM 43748</strain>
    </source>
</reference>
<name>A0ABR9K7Q0_9ACTN</name>
<comment type="caution">
    <text evidence="2">The sequence shown here is derived from an EMBL/GenBank/DDBJ whole genome shotgun (WGS) entry which is preliminary data.</text>
</comment>
<dbReference type="InterPro" id="IPR056935">
    <property type="entry name" value="Rv0428c-like_C"/>
</dbReference>
<sequence>MDVDRLIDEAWPALDRVPLGPWTLRHSLGVTKRANSVLVTGLPADLSRAVDVAEKFYAGHGLPGVFSLGTDAPAEVDSFLEARGYRLVDPTLVMVAAPAPVGSAAHEVRIEDHPWPAWLDTWAAVEGRDPEVAGQICAGVPAWYAAVEEDGVPLAVGRGVPQGDTLGIYCMATRPSARRRGLARSVLRALVRQAGSASAYLVVTEGNGAARSFYRAEGFEQHGAYHYRVA</sequence>
<keyword evidence="3" id="KW-1185">Reference proteome</keyword>
<protein>
    <submittedName>
        <fullName evidence="2">Ribosomal protein S18 acetylase RimI-like enzyme</fullName>
    </submittedName>
</protein>
<accession>A0ABR9K7Q0</accession>
<dbReference type="PROSITE" id="PS51186">
    <property type="entry name" value="GNAT"/>
    <property type="match status" value="1"/>
</dbReference>
<evidence type="ECO:0000313" key="3">
    <source>
        <dbReference type="Proteomes" id="UP000661607"/>
    </source>
</evidence>
<evidence type="ECO:0000313" key="2">
    <source>
        <dbReference type="EMBL" id="MBE1558035.1"/>
    </source>
</evidence>
<proteinExistence type="predicted"/>
<dbReference type="InterPro" id="IPR000182">
    <property type="entry name" value="GNAT_dom"/>
</dbReference>